<dbReference type="VEuPathDB" id="VectorBase:GAUT018217"/>
<keyword evidence="3" id="KW-1185">Reference proteome</keyword>
<reference evidence="2" key="1">
    <citation type="submission" date="2020-05" db="UniProtKB">
        <authorList>
            <consortium name="EnsemblMetazoa"/>
        </authorList>
    </citation>
    <scope>IDENTIFICATION</scope>
    <source>
        <strain evidence="2">TTRI</strain>
    </source>
</reference>
<evidence type="ECO:0000313" key="3">
    <source>
        <dbReference type="Proteomes" id="UP000078200"/>
    </source>
</evidence>
<dbReference type="Proteomes" id="UP000078200">
    <property type="component" value="Unassembled WGS sequence"/>
</dbReference>
<dbReference type="AlphaFoldDB" id="A0A1A9UWM4"/>
<dbReference type="EnsemblMetazoa" id="GAUT018217-RA">
    <property type="protein sequence ID" value="GAUT018217-PA"/>
    <property type="gene ID" value="GAUT018217"/>
</dbReference>
<evidence type="ECO:0000256" key="1">
    <source>
        <dbReference type="SAM" id="Coils"/>
    </source>
</evidence>
<organism evidence="2 3">
    <name type="scientific">Glossina austeni</name>
    <name type="common">Savannah tsetse fly</name>
    <dbReference type="NCBI Taxonomy" id="7395"/>
    <lineage>
        <taxon>Eukaryota</taxon>
        <taxon>Metazoa</taxon>
        <taxon>Ecdysozoa</taxon>
        <taxon>Arthropoda</taxon>
        <taxon>Hexapoda</taxon>
        <taxon>Insecta</taxon>
        <taxon>Pterygota</taxon>
        <taxon>Neoptera</taxon>
        <taxon>Endopterygota</taxon>
        <taxon>Diptera</taxon>
        <taxon>Brachycera</taxon>
        <taxon>Muscomorpha</taxon>
        <taxon>Hippoboscoidea</taxon>
        <taxon>Glossinidae</taxon>
        <taxon>Glossina</taxon>
    </lineage>
</organism>
<accession>A0A1A9UWM4</accession>
<name>A0A1A9UWM4_GLOAU</name>
<protein>
    <submittedName>
        <fullName evidence="2">Uncharacterized protein</fullName>
    </submittedName>
</protein>
<keyword evidence="1" id="KW-0175">Coiled coil</keyword>
<proteinExistence type="predicted"/>
<feature type="coiled-coil region" evidence="1">
    <location>
        <begin position="166"/>
        <end position="218"/>
    </location>
</feature>
<evidence type="ECO:0000313" key="2">
    <source>
        <dbReference type="EnsemblMetazoa" id="GAUT018217-PA"/>
    </source>
</evidence>
<feature type="coiled-coil region" evidence="1">
    <location>
        <begin position="100"/>
        <end position="127"/>
    </location>
</feature>
<sequence>MTAGYSGVSFINEGPLIRTSCDAGSSQERERERERALAKIGEVGNKAELKQRLVEYHEKEGEGLSVLEIEYDIEGRKQTDNLEGEDSANVSNTAVMQFIQQQMQQMQKQTQQQMQHMQQQMQQQIQQQMQQQMQQQTQQQGQQIESKIDIVQKNQRILQTHTDETYQQFESKVNVLEEKVDNAIGLLDARIDAQEKNADAVKNEIKALKKELAKQQTNDITTSSIKVKTLIFDGTTNFNALKLQFGVVAQKICGRTTIKQSP</sequence>